<keyword evidence="4" id="KW-1185">Reference proteome</keyword>
<gene>
    <name evidence="3" type="ORF">GCM10022384_59250</name>
</gene>
<feature type="region of interest" description="Disordered" evidence="1">
    <location>
        <begin position="27"/>
        <end position="48"/>
    </location>
</feature>
<protein>
    <submittedName>
        <fullName evidence="3">Uncharacterized protein</fullName>
    </submittedName>
</protein>
<evidence type="ECO:0000313" key="4">
    <source>
        <dbReference type="Proteomes" id="UP001500034"/>
    </source>
</evidence>
<dbReference type="Proteomes" id="UP001500034">
    <property type="component" value="Unassembled WGS sequence"/>
</dbReference>
<accession>A0ABP7S0Z3</accession>
<feature type="chain" id="PRO_5047084703" evidence="2">
    <location>
        <begin position="23"/>
        <end position="48"/>
    </location>
</feature>
<name>A0ABP7S0Z3_9ACTN</name>
<evidence type="ECO:0000256" key="2">
    <source>
        <dbReference type="SAM" id="SignalP"/>
    </source>
</evidence>
<keyword evidence="2" id="KW-0732">Signal</keyword>
<reference evidence="4" key="1">
    <citation type="journal article" date="2019" name="Int. J. Syst. Evol. Microbiol.">
        <title>The Global Catalogue of Microorganisms (GCM) 10K type strain sequencing project: providing services to taxonomists for standard genome sequencing and annotation.</title>
        <authorList>
            <consortium name="The Broad Institute Genomics Platform"/>
            <consortium name="The Broad Institute Genome Sequencing Center for Infectious Disease"/>
            <person name="Wu L."/>
            <person name="Ma J."/>
        </authorList>
    </citation>
    <scope>NUCLEOTIDE SEQUENCE [LARGE SCALE GENOMIC DNA]</scope>
    <source>
        <strain evidence="4">JCM 17027</strain>
    </source>
</reference>
<evidence type="ECO:0000313" key="3">
    <source>
        <dbReference type="EMBL" id="GAA4004941.1"/>
    </source>
</evidence>
<dbReference type="EMBL" id="BAABCQ010000167">
    <property type="protein sequence ID" value="GAA4004941.1"/>
    <property type="molecule type" value="Genomic_DNA"/>
</dbReference>
<comment type="caution">
    <text evidence="3">The sequence shown here is derived from an EMBL/GenBank/DDBJ whole genome shotgun (WGS) entry which is preliminary data.</text>
</comment>
<feature type="signal peptide" evidence="2">
    <location>
        <begin position="1"/>
        <end position="22"/>
    </location>
</feature>
<sequence>MDRRIVVGVWAGLCLAGLVATAALDAGPSPEEFGWYPAEEPTPGEAQR</sequence>
<organism evidence="3 4">
    <name type="scientific">Streptomyces marokkonensis</name>
    <dbReference type="NCBI Taxonomy" id="324855"/>
    <lineage>
        <taxon>Bacteria</taxon>
        <taxon>Bacillati</taxon>
        <taxon>Actinomycetota</taxon>
        <taxon>Actinomycetes</taxon>
        <taxon>Kitasatosporales</taxon>
        <taxon>Streptomycetaceae</taxon>
        <taxon>Streptomyces</taxon>
    </lineage>
</organism>
<proteinExistence type="predicted"/>
<dbReference type="RefSeq" id="WP_345596430.1">
    <property type="nucleotide sequence ID" value="NZ_BAABCQ010000167.1"/>
</dbReference>
<evidence type="ECO:0000256" key="1">
    <source>
        <dbReference type="SAM" id="MobiDB-lite"/>
    </source>
</evidence>